<accession>A0A5B0DVU5</accession>
<evidence type="ECO:0000313" key="3">
    <source>
        <dbReference type="EMBL" id="KAA0969690.1"/>
    </source>
</evidence>
<name>A0A5B0DVU5_9HYPH</name>
<keyword evidence="2" id="KW-0812">Transmembrane</keyword>
<keyword evidence="4" id="KW-1185">Reference proteome</keyword>
<keyword evidence="2" id="KW-0472">Membrane</keyword>
<keyword evidence="2" id="KW-1133">Transmembrane helix</keyword>
<dbReference type="RefSeq" id="WP_149300974.1">
    <property type="nucleotide sequence ID" value="NZ_VTWH01000003.1"/>
</dbReference>
<dbReference type="AlphaFoldDB" id="A0A5B0DVU5"/>
<feature type="transmembrane region" description="Helical" evidence="2">
    <location>
        <begin position="7"/>
        <end position="30"/>
    </location>
</feature>
<dbReference type="PANTHER" id="PTHR33219:SF14">
    <property type="entry name" value="PROTEIN COFACTOR ASSEMBLY OF COMPLEX C SUBUNIT B CCB3, CHLOROPLASTIC-RELATED"/>
    <property type="match status" value="1"/>
</dbReference>
<dbReference type="InterPro" id="IPR003425">
    <property type="entry name" value="CCB3/YggT"/>
</dbReference>
<protein>
    <submittedName>
        <fullName evidence="3">YggT family protein</fullName>
    </submittedName>
</protein>
<evidence type="ECO:0000256" key="1">
    <source>
        <dbReference type="ARBA" id="ARBA00010894"/>
    </source>
</evidence>
<sequence>MVAVINLVLLILNIVWWVVIASAILSWLFAFNIVNMRNSFVAKIAEVLYRLTEPLYRPIRRILPDLGGLDLSPLIVLLGIYFLQQFIVYSVAPVLLGY</sequence>
<comment type="caution">
    <text evidence="3">The sequence shown here is derived from an EMBL/GenBank/DDBJ whole genome shotgun (WGS) entry which is preliminary data.</text>
</comment>
<dbReference type="Proteomes" id="UP000324738">
    <property type="component" value="Unassembled WGS sequence"/>
</dbReference>
<proteinExistence type="inferred from homology"/>
<dbReference type="GO" id="GO:0016020">
    <property type="term" value="C:membrane"/>
    <property type="evidence" value="ECO:0007669"/>
    <property type="project" value="InterPro"/>
</dbReference>
<comment type="similarity">
    <text evidence="1">Belongs to the YggT family.</text>
</comment>
<gene>
    <name evidence="3" type="ORF">FPY71_14320</name>
</gene>
<reference evidence="3 4" key="1">
    <citation type="submission" date="2019-08" db="EMBL/GenBank/DDBJ databases">
        <title>Aureimonas fodiniaquatilis sp. nov., isolated from a coal mine wastewater.</title>
        <authorList>
            <person name="Kim W."/>
        </authorList>
    </citation>
    <scope>NUCLEOTIDE SEQUENCE [LARGE SCALE GENOMIC DNA]</scope>
    <source>
        <strain evidence="3 4">CAU 1482</strain>
    </source>
</reference>
<dbReference type="Pfam" id="PF02325">
    <property type="entry name" value="CCB3_YggT"/>
    <property type="match status" value="1"/>
</dbReference>
<dbReference type="OrthoDB" id="9814445at2"/>
<dbReference type="PANTHER" id="PTHR33219">
    <property type="entry name" value="YLMG HOMOLOG PROTEIN 2, CHLOROPLASTIC"/>
    <property type="match status" value="1"/>
</dbReference>
<dbReference type="EMBL" id="VTWH01000003">
    <property type="protein sequence ID" value="KAA0969690.1"/>
    <property type="molecule type" value="Genomic_DNA"/>
</dbReference>
<feature type="transmembrane region" description="Helical" evidence="2">
    <location>
        <begin position="74"/>
        <end position="96"/>
    </location>
</feature>
<organism evidence="3 4">
    <name type="scientific">Aureimonas fodinaquatilis</name>
    <dbReference type="NCBI Taxonomy" id="2565783"/>
    <lineage>
        <taxon>Bacteria</taxon>
        <taxon>Pseudomonadati</taxon>
        <taxon>Pseudomonadota</taxon>
        <taxon>Alphaproteobacteria</taxon>
        <taxon>Hyphomicrobiales</taxon>
        <taxon>Aurantimonadaceae</taxon>
        <taxon>Aureimonas</taxon>
    </lineage>
</organism>
<evidence type="ECO:0000313" key="4">
    <source>
        <dbReference type="Proteomes" id="UP000324738"/>
    </source>
</evidence>
<evidence type="ECO:0000256" key="2">
    <source>
        <dbReference type="SAM" id="Phobius"/>
    </source>
</evidence>